<comment type="caution">
    <text evidence="10">The sequence shown here is derived from an EMBL/GenBank/DDBJ whole genome shotgun (WGS) entry which is preliminary data.</text>
</comment>
<evidence type="ECO:0000259" key="8">
    <source>
        <dbReference type="Pfam" id="PF01656"/>
    </source>
</evidence>
<organism evidence="10 11">
    <name type="scientific">Rhizobium sullae</name>
    <name type="common">Rhizobium hedysari</name>
    <dbReference type="NCBI Taxonomy" id="50338"/>
    <lineage>
        <taxon>Bacteria</taxon>
        <taxon>Pseudomonadati</taxon>
        <taxon>Pseudomonadota</taxon>
        <taxon>Alphaproteobacteria</taxon>
        <taxon>Hyphomicrobiales</taxon>
        <taxon>Rhizobiaceae</taxon>
        <taxon>Rhizobium/Agrobacterium group</taxon>
        <taxon>Rhizobium</taxon>
    </lineage>
</organism>
<feature type="domain" description="CobB/CobQ-like glutamine amidotransferase" evidence="9">
    <location>
        <begin position="253"/>
        <end position="437"/>
    </location>
</feature>
<dbReference type="InterPro" id="IPR047045">
    <property type="entry name" value="CobQ_N"/>
</dbReference>
<dbReference type="UniPathway" id="UPA00148"/>
<comment type="function">
    <text evidence="6 7">Catalyzes amidations at positions B, D, E, and G on adenosylcobyrinic A,C-diamide. NH(2) groups are provided by glutamine, and one molecule of ATP is hydrogenolyzed for each amidation.</text>
</comment>
<accession>A0A4R3PWH7</accession>
<dbReference type="Gene3D" id="3.40.50.880">
    <property type="match status" value="1"/>
</dbReference>
<evidence type="ECO:0000256" key="1">
    <source>
        <dbReference type="ARBA" id="ARBA00004953"/>
    </source>
</evidence>
<dbReference type="InterPro" id="IPR029062">
    <property type="entry name" value="Class_I_gatase-like"/>
</dbReference>
<comment type="similarity">
    <text evidence="2 7">Belongs to the CobB/CobQ family. CobQ subfamily.</text>
</comment>
<dbReference type="GO" id="GO:0003824">
    <property type="term" value="F:catalytic activity"/>
    <property type="evidence" value="ECO:0007669"/>
    <property type="project" value="InterPro"/>
</dbReference>
<dbReference type="NCBIfam" id="TIGR00313">
    <property type="entry name" value="cobQ"/>
    <property type="match status" value="1"/>
</dbReference>
<dbReference type="CDD" id="cd01750">
    <property type="entry name" value="GATase1_CobQ"/>
    <property type="match status" value="1"/>
</dbReference>
<evidence type="ECO:0000313" key="11">
    <source>
        <dbReference type="Proteomes" id="UP000294576"/>
    </source>
</evidence>
<evidence type="ECO:0000256" key="4">
    <source>
        <dbReference type="ARBA" id="ARBA00022573"/>
    </source>
</evidence>
<dbReference type="InterPro" id="IPR011698">
    <property type="entry name" value="GATase_3"/>
</dbReference>
<feature type="active site" evidence="7">
    <location>
        <position position="430"/>
    </location>
</feature>
<dbReference type="AlphaFoldDB" id="A0A4R3PWH7"/>
<feature type="domain" description="CobQ/CobB/MinD/ParA nucleotide binding" evidence="8">
    <location>
        <begin position="5"/>
        <end position="237"/>
    </location>
</feature>
<protein>
    <recommendedName>
        <fullName evidence="3 7">Cobyric acid synthase</fullName>
    </recommendedName>
</protein>
<proteinExistence type="inferred from homology"/>
<evidence type="ECO:0000259" key="9">
    <source>
        <dbReference type="Pfam" id="PF07685"/>
    </source>
</evidence>
<comment type="pathway">
    <text evidence="1 7">Cofactor biosynthesis; adenosylcobalamin biosynthesis.</text>
</comment>
<dbReference type="GO" id="GO:0009236">
    <property type="term" value="P:cobalamin biosynthetic process"/>
    <property type="evidence" value="ECO:0007669"/>
    <property type="project" value="UniProtKB-UniRule"/>
</dbReference>
<dbReference type="InterPro" id="IPR004459">
    <property type="entry name" value="CobQ_synth"/>
</dbReference>
<dbReference type="Pfam" id="PF01656">
    <property type="entry name" value="CbiA"/>
    <property type="match status" value="1"/>
</dbReference>
<dbReference type="PROSITE" id="PS51274">
    <property type="entry name" value="GATASE_COBBQ"/>
    <property type="match status" value="1"/>
</dbReference>
<dbReference type="SUPFAM" id="SSF52540">
    <property type="entry name" value="P-loop containing nucleoside triphosphate hydrolases"/>
    <property type="match status" value="1"/>
</dbReference>
<dbReference type="InterPro" id="IPR027417">
    <property type="entry name" value="P-loop_NTPase"/>
</dbReference>
<dbReference type="Gene3D" id="3.40.50.300">
    <property type="entry name" value="P-loop containing nucleotide triphosphate hydrolases"/>
    <property type="match status" value="1"/>
</dbReference>
<dbReference type="EMBL" id="SMBH01000014">
    <property type="protein sequence ID" value="TCU12958.1"/>
    <property type="molecule type" value="Genomic_DNA"/>
</dbReference>
<evidence type="ECO:0000256" key="3">
    <source>
        <dbReference type="ARBA" id="ARBA00019833"/>
    </source>
</evidence>
<name>A0A4R3PWH7_RHISU</name>
<dbReference type="HAMAP" id="MF_00028">
    <property type="entry name" value="CobQ"/>
    <property type="match status" value="1"/>
</dbReference>
<dbReference type="Proteomes" id="UP000294576">
    <property type="component" value="Unassembled WGS sequence"/>
</dbReference>
<evidence type="ECO:0000256" key="2">
    <source>
        <dbReference type="ARBA" id="ARBA00006205"/>
    </source>
</evidence>
<keyword evidence="5 7" id="KW-0315">Glutamine amidotransferase</keyword>
<feature type="active site" description="Nucleophile" evidence="7">
    <location>
        <position position="333"/>
    </location>
</feature>
<dbReference type="RefSeq" id="WP_132566714.1">
    <property type="nucleotide sequence ID" value="NZ_SMBH01000014.1"/>
</dbReference>
<sequence>MTKAIMLQGTGSDVGKTVLVAGLCRLAANRGLNAKPFKPQNMSNNAAVADDGGEIGRAQWLQSLAARTPSSVHMNPVLLKPQSENGSQVIVQGRVFGQAKARDYQRLKPQLLEHVLQSFAIVSEGADLVIVEGAGSPAEINLRPGDIANMGFATRAKVPVVLVGDIDRGGVIASLAGTHAILSDDDRTMISGYVINKFRGDVSLFDDGIAAINRFTGWPCFGVVPWLKAAGRLPAEDSVVLERLAKGASGALKIAVPVLPRIANFDDLDPLRAEPDIELVFVKPGDRLPGNAALVILPGSKSTIADLADLRAAGWDRDLEAHVQRGGRVIGICGGYQMLGRMVRDPLGIEGASAEAPGLGLLDVETEMAPEKTVRNSLAVSAEYDVPLAGYQIHLGVTAGPDCANPSAVIDGVADGAVSADRRIMGTYLHGLFGSDAYRGKLLESFGLSGERRNYRQSVDEALDEVASELETHLDKGWLTALLG</sequence>
<dbReference type="InterPro" id="IPR033949">
    <property type="entry name" value="CobQ_GATase1"/>
</dbReference>
<dbReference type="InterPro" id="IPR002586">
    <property type="entry name" value="CobQ/CobB/MinD/ParA_Nub-bd_dom"/>
</dbReference>
<evidence type="ECO:0000313" key="10">
    <source>
        <dbReference type="EMBL" id="TCU12958.1"/>
    </source>
</evidence>
<reference evidence="10 11" key="1">
    <citation type="submission" date="2019-03" db="EMBL/GenBank/DDBJ databases">
        <title>Genomic Encyclopedia of Type Strains, Phase IV (KMG-V): Genome sequencing to study the core and pangenomes of soil and plant-associated prokaryotes.</title>
        <authorList>
            <person name="Whitman W."/>
        </authorList>
    </citation>
    <scope>NUCLEOTIDE SEQUENCE [LARGE SCALE GENOMIC DNA]</scope>
    <source>
        <strain evidence="10 11">Hc14</strain>
    </source>
</reference>
<dbReference type="PANTHER" id="PTHR21343">
    <property type="entry name" value="DETHIOBIOTIN SYNTHETASE"/>
    <property type="match status" value="1"/>
</dbReference>
<dbReference type="Pfam" id="PF07685">
    <property type="entry name" value="GATase_3"/>
    <property type="match status" value="1"/>
</dbReference>
<dbReference type="SUPFAM" id="SSF52317">
    <property type="entry name" value="Class I glutamine amidotransferase-like"/>
    <property type="match status" value="1"/>
</dbReference>
<gene>
    <name evidence="7" type="primary">cobQ</name>
    <name evidence="10" type="ORF">EV132_114159</name>
</gene>
<evidence type="ECO:0000256" key="6">
    <source>
        <dbReference type="ARBA" id="ARBA00025166"/>
    </source>
</evidence>
<dbReference type="PANTHER" id="PTHR21343:SF1">
    <property type="entry name" value="COBYRIC ACID SYNTHASE"/>
    <property type="match status" value="1"/>
</dbReference>
<evidence type="ECO:0000256" key="7">
    <source>
        <dbReference type="HAMAP-Rule" id="MF_00028"/>
    </source>
</evidence>
<dbReference type="NCBIfam" id="NF001989">
    <property type="entry name" value="PRK00784.1"/>
    <property type="match status" value="1"/>
</dbReference>
<dbReference type="GO" id="GO:0015420">
    <property type="term" value="F:ABC-type vitamin B12 transporter activity"/>
    <property type="evidence" value="ECO:0007669"/>
    <property type="project" value="UniProtKB-UniRule"/>
</dbReference>
<keyword evidence="4 7" id="KW-0169">Cobalamin biosynthesis</keyword>
<dbReference type="CDD" id="cd05389">
    <property type="entry name" value="CobQ_N"/>
    <property type="match status" value="1"/>
</dbReference>
<evidence type="ECO:0000256" key="5">
    <source>
        <dbReference type="ARBA" id="ARBA00022962"/>
    </source>
</evidence>